<name>A0A5J9UW54_9POAL</name>
<organism evidence="2 3">
    <name type="scientific">Eragrostis curvula</name>
    <name type="common">weeping love grass</name>
    <dbReference type="NCBI Taxonomy" id="38414"/>
    <lineage>
        <taxon>Eukaryota</taxon>
        <taxon>Viridiplantae</taxon>
        <taxon>Streptophyta</taxon>
        <taxon>Embryophyta</taxon>
        <taxon>Tracheophyta</taxon>
        <taxon>Spermatophyta</taxon>
        <taxon>Magnoliopsida</taxon>
        <taxon>Liliopsida</taxon>
        <taxon>Poales</taxon>
        <taxon>Poaceae</taxon>
        <taxon>PACMAD clade</taxon>
        <taxon>Chloridoideae</taxon>
        <taxon>Eragrostideae</taxon>
        <taxon>Eragrostidinae</taxon>
        <taxon>Eragrostis</taxon>
    </lineage>
</organism>
<dbReference type="EMBL" id="RWGY01000011">
    <property type="protein sequence ID" value="TVU27564.1"/>
    <property type="molecule type" value="Genomic_DNA"/>
</dbReference>
<keyword evidence="3" id="KW-1185">Reference proteome</keyword>
<evidence type="ECO:0000313" key="2">
    <source>
        <dbReference type="EMBL" id="TVU27564.1"/>
    </source>
</evidence>
<feature type="domain" description="Reverse transcriptase zinc-binding" evidence="1">
    <location>
        <begin position="148"/>
        <end position="235"/>
    </location>
</feature>
<dbReference type="Proteomes" id="UP000324897">
    <property type="component" value="Chromosome 1"/>
</dbReference>
<dbReference type="PANTHER" id="PTHR36617">
    <property type="entry name" value="PROTEIN, PUTATIVE-RELATED"/>
    <property type="match status" value="1"/>
</dbReference>
<dbReference type="AlphaFoldDB" id="A0A5J9UW54"/>
<comment type="caution">
    <text evidence="2">The sequence shown here is derived from an EMBL/GenBank/DDBJ whole genome shotgun (WGS) entry which is preliminary data.</text>
</comment>
<dbReference type="InterPro" id="IPR026960">
    <property type="entry name" value="RVT-Znf"/>
</dbReference>
<protein>
    <recommendedName>
        <fullName evidence="1">Reverse transcriptase zinc-binding domain-containing protein</fullName>
    </recommendedName>
</protein>
<dbReference type="OrthoDB" id="690579at2759"/>
<accession>A0A5J9UW54</accession>
<dbReference type="Pfam" id="PF13966">
    <property type="entry name" value="zf-RVT"/>
    <property type="match status" value="1"/>
</dbReference>
<evidence type="ECO:0000259" key="1">
    <source>
        <dbReference type="Pfam" id="PF13966"/>
    </source>
</evidence>
<feature type="non-terminal residue" evidence="2">
    <location>
        <position position="1"/>
    </location>
</feature>
<reference evidence="2 3" key="1">
    <citation type="journal article" date="2019" name="Sci. Rep.">
        <title>A high-quality genome of Eragrostis curvula grass provides insights into Poaceae evolution and supports new strategies to enhance forage quality.</title>
        <authorList>
            <person name="Carballo J."/>
            <person name="Santos B.A.C.M."/>
            <person name="Zappacosta D."/>
            <person name="Garbus I."/>
            <person name="Selva J.P."/>
            <person name="Gallo C.A."/>
            <person name="Diaz A."/>
            <person name="Albertini E."/>
            <person name="Caccamo M."/>
            <person name="Echenique V."/>
        </authorList>
    </citation>
    <scope>NUCLEOTIDE SEQUENCE [LARGE SCALE GENOMIC DNA]</scope>
    <source>
        <strain evidence="3">cv. Victoria</strain>
        <tissue evidence="2">Leaf</tissue>
    </source>
</reference>
<gene>
    <name evidence="2" type="ORF">EJB05_19054</name>
</gene>
<dbReference type="PANTHER" id="PTHR36617:SF5">
    <property type="entry name" value="OS05G0421675 PROTEIN"/>
    <property type="match status" value="1"/>
</dbReference>
<evidence type="ECO:0000313" key="3">
    <source>
        <dbReference type="Proteomes" id="UP000324897"/>
    </source>
</evidence>
<dbReference type="Gramene" id="TVU27564">
    <property type="protein sequence ID" value="TVU27564"/>
    <property type="gene ID" value="EJB05_19054"/>
</dbReference>
<proteinExistence type="predicted"/>
<sequence>MKHLDKFYNKSDVPWVKLIWSTYYEDEVPHYANEVGSFWWKDVFRLNTEYRGIATCRIGKGDTVSLWHDMINGSILSQKYPRLYSFSNDKYGSLHKAMNAESFEEIFHLPLSNEAYEELLDMQLEIENMDLPYEDDDIWSYIWGSVSYSSSKFYKHQFNGLENSPLHQRNWKSKCMPKIKFFVWQLLIDRVSTRNMLRRRNHFLESGYNCVMCNRAVEETAVHLFFECPYSVSCWFSIGILWDEDLEIHEKIKKAKLEFQYMFFTEIFSTAAWNIWKQRNAKIFNNKQPSVASWKRAFKEEVLMHLHRIKESHHQAIQDWLQLF</sequence>